<feature type="transmembrane region" description="Helical" evidence="1">
    <location>
        <begin position="64"/>
        <end position="93"/>
    </location>
</feature>
<accession>A0ABW9T6W7</accession>
<dbReference type="InterPro" id="IPR025273">
    <property type="entry name" value="DUF4064"/>
</dbReference>
<name>A0ABW9T6W7_9BACL</name>
<keyword evidence="4" id="KW-1185">Reference proteome</keyword>
<evidence type="ECO:0000259" key="2">
    <source>
        <dbReference type="Pfam" id="PF13273"/>
    </source>
</evidence>
<feature type="transmembrane region" description="Helical" evidence="1">
    <location>
        <begin position="6"/>
        <end position="25"/>
    </location>
</feature>
<evidence type="ECO:0000313" key="4">
    <source>
        <dbReference type="Proteomes" id="UP000435177"/>
    </source>
</evidence>
<evidence type="ECO:0000256" key="1">
    <source>
        <dbReference type="SAM" id="Phobius"/>
    </source>
</evidence>
<sequence>MFAMGLIAGIFGIIASIIALFIGGVDAAFSADGTSSITGLAISAMLFSILGIVGAAMAKAKPKVAGILMVVSGVAGLISISMFYILSAVLFVIGGFMGILSKKSAQNTAAQ</sequence>
<dbReference type="EMBL" id="WOAA01000038">
    <property type="protein sequence ID" value="MUG68849.1"/>
    <property type="molecule type" value="Genomic_DNA"/>
</dbReference>
<proteinExistence type="predicted"/>
<organism evidence="3 4">
    <name type="scientific">Paenibacillus campinasensis</name>
    <dbReference type="NCBI Taxonomy" id="66347"/>
    <lineage>
        <taxon>Bacteria</taxon>
        <taxon>Bacillati</taxon>
        <taxon>Bacillota</taxon>
        <taxon>Bacilli</taxon>
        <taxon>Bacillales</taxon>
        <taxon>Paenibacillaceae</taxon>
        <taxon>Paenibacillus</taxon>
    </lineage>
</organism>
<evidence type="ECO:0000313" key="3">
    <source>
        <dbReference type="EMBL" id="MUG68849.1"/>
    </source>
</evidence>
<dbReference type="Proteomes" id="UP000435177">
    <property type="component" value="Unassembled WGS sequence"/>
</dbReference>
<reference evidence="3 4" key="1">
    <citation type="submission" date="2019-11" db="EMBL/GenBank/DDBJ databases">
        <title>Draft genome sequences of five Paenibacillus species of dairy origin.</title>
        <authorList>
            <person name="Olajide A.M."/>
            <person name="Chen S."/>
            <person name="Lapointe G."/>
        </authorList>
    </citation>
    <scope>NUCLEOTIDE SEQUENCE [LARGE SCALE GENOMIC DNA]</scope>
    <source>
        <strain evidence="3 4">3CS1</strain>
    </source>
</reference>
<comment type="caution">
    <text evidence="3">The sequence shown here is derived from an EMBL/GenBank/DDBJ whole genome shotgun (WGS) entry which is preliminary data.</text>
</comment>
<keyword evidence="1" id="KW-1133">Transmembrane helix</keyword>
<gene>
    <name evidence="3" type="ORF">GNP94_23045</name>
</gene>
<feature type="domain" description="DUF4064" evidence="2">
    <location>
        <begin position="2"/>
        <end position="79"/>
    </location>
</feature>
<dbReference type="RefSeq" id="WP_155619100.1">
    <property type="nucleotide sequence ID" value="NZ_WOAA01000038.1"/>
</dbReference>
<keyword evidence="1" id="KW-0472">Membrane</keyword>
<dbReference type="Pfam" id="PF13273">
    <property type="entry name" value="DUF4064"/>
    <property type="match status" value="1"/>
</dbReference>
<keyword evidence="1" id="KW-0812">Transmembrane</keyword>
<protein>
    <submittedName>
        <fullName evidence="3">DUF4064 domain-containing protein</fullName>
    </submittedName>
</protein>
<feature type="transmembrane region" description="Helical" evidence="1">
    <location>
        <begin position="37"/>
        <end position="58"/>
    </location>
</feature>